<dbReference type="AlphaFoldDB" id="A0AAV5VMR9"/>
<comment type="caution">
    <text evidence="1">The sequence shown here is derived from an EMBL/GenBank/DDBJ whole genome shotgun (WGS) entry which is preliminary data.</text>
</comment>
<sequence length="102" mass="11782">STLSITAQIYNNSMRTSLSTSRRSGPPFNNMSELITLMEKDEWIHVQEENGFSLDHFCAPEECERLKHLGHRMESANESEWKRLLSSHPSPDCLHLQIRPCL</sequence>
<dbReference type="EMBL" id="BTSY01000003">
    <property type="protein sequence ID" value="GMT19694.1"/>
    <property type="molecule type" value="Genomic_DNA"/>
</dbReference>
<evidence type="ECO:0000313" key="1">
    <source>
        <dbReference type="EMBL" id="GMT19694.1"/>
    </source>
</evidence>
<proteinExistence type="predicted"/>
<name>A0AAV5VMR9_9BILA</name>
<reference evidence="1" key="1">
    <citation type="submission" date="2023-10" db="EMBL/GenBank/DDBJ databases">
        <title>Genome assembly of Pristionchus species.</title>
        <authorList>
            <person name="Yoshida K."/>
            <person name="Sommer R.J."/>
        </authorList>
    </citation>
    <scope>NUCLEOTIDE SEQUENCE</scope>
    <source>
        <strain evidence="1">RS5133</strain>
    </source>
</reference>
<gene>
    <name evidence="1" type="ORF">PFISCL1PPCAC_10991</name>
</gene>
<organism evidence="1 2">
    <name type="scientific">Pristionchus fissidentatus</name>
    <dbReference type="NCBI Taxonomy" id="1538716"/>
    <lineage>
        <taxon>Eukaryota</taxon>
        <taxon>Metazoa</taxon>
        <taxon>Ecdysozoa</taxon>
        <taxon>Nematoda</taxon>
        <taxon>Chromadorea</taxon>
        <taxon>Rhabditida</taxon>
        <taxon>Rhabditina</taxon>
        <taxon>Diplogasteromorpha</taxon>
        <taxon>Diplogasteroidea</taxon>
        <taxon>Neodiplogasteridae</taxon>
        <taxon>Pristionchus</taxon>
    </lineage>
</organism>
<dbReference type="Proteomes" id="UP001432322">
    <property type="component" value="Unassembled WGS sequence"/>
</dbReference>
<evidence type="ECO:0000313" key="2">
    <source>
        <dbReference type="Proteomes" id="UP001432322"/>
    </source>
</evidence>
<feature type="non-terminal residue" evidence="1">
    <location>
        <position position="1"/>
    </location>
</feature>
<keyword evidence="2" id="KW-1185">Reference proteome</keyword>
<protein>
    <submittedName>
        <fullName evidence="1">Uncharacterized protein</fullName>
    </submittedName>
</protein>
<accession>A0AAV5VMR9</accession>